<dbReference type="PANTHER" id="PTHR48069">
    <property type="entry name" value="DIHYDROFOLATE REDUCTASE"/>
    <property type="match status" value="1"/>
</dbReference>
<dbReference type="EMBL" id="CP002045">
    <property type="protein sequence ID" value="ADH92162.1"/>
    <property type="molecule type" value="Genomic_DNA"/>
</dbReference>
<dbReference type="GO" id="GO:0050661">
    <property type="term" value="F:NADP binding"/>
    <property type="evidence" value="ECO:0007669"/>
    <property type="project" value="InterPro"/>
</dbReference>
<dbReference type="PANTHER" id="PTHR48069:SF3">
    <property type="entry name" value="DIHYDROFOLATE REDUCTASE"/>
    <property type="match status" value="1"/>
</dbReference>
<evidence type="ECO:0000256" key="7">
    <source>
        <dbReference type="PIRNR" id="PIRNR000194"/>
    </source>
</evidence>
<dbReference type="eggNOG" id="COG0262">
    <property type="taxonomic scope" value="Bacteria"/>
</dbReference>
<dbReference type="SUPFAM" id="SSF53597">
    <property type="entry name" value="Dihydrofolate reductase-like"/>
    <property type="match status" value="1"/>
</dbReference>
<keyword evidence="11" id="KW-1185">Reference proteome</keyword>
<dbReference type="Proteomes" id="UP000000376">
    <property type="component" value="Chromosome"/>
</dbReference>
<comment type="similarity">
    <text evidence="2 7 8">Belongs to the dihydrofolate reductase family.</text>
</comment>
<evidence type="ECO:0000256" key="2">
    <source>
        <dbReference type="ARBA" id="ARBA00009539"/>
    </source>
</evidence>
<dbReference type="GO" id="GO:0046452">
    <property type="term" value="P:dihydrofolate metabolic process"/>
    <property type="evidence" value="ECO:0007669"/>
    <property type="project" value="TreeGrafter"/>
</dbReference>
<keyword evidence="6 7" id="KW-0560">Oxidoreductase</keyword>
<dbReference type="GO" id="GO:0046655">
    <property type="term" value="P:folic acid metabolic process"/>
    <property type="evidence" value="ECO:0007669"/>
    <property type="project" value="TreeGrafter"/>
</dbReference>
<comment type="catalytic activity">
    <reaction evidence="7">
        <text>(6S)-5,6,7,8-tetrahydrofolate + NADP(+) = 7,8-dihydrofolate + NADPH + H(+)</text>
        <dbReference type="Rhea" id="RHEA:15009"/>
        <dbReference type="ChEBI" id="CHEBI:15378"/>
        <dbReference type="ChEBI" id="CHEBI:57451"/>
        <dbReference type="ChEBI" id="CHEBI:57453"/>
        <dbReference type="ChEBI" id="CHEBI:57783"/>
        <dbReference type="ChEBI" id="CHEBI:58349"/>
        <dbReference type="EC" id="1.5.1.3"/>
    </reaction>
</comment>
<dbReference type="Pfam" id="PF00186">
    <property type="entry name" value="DHFR_1"/>
    <property type="match status" value="1"/>
</dbReference>
<evidence type="ECO:0000256" key="5">
    <source>
        <dbReference type="ARBA" id="ARBA00022857"/>
    </source>
</evidence>
<feature type="domain" description="DHFR" evidence="9">
    <location>
        <begin position="2"/>
        <end position="179"/>
    </location>
</feature>
<dbReference type="HOGENOM" id="CLU_043966_5_0_11"/>
<evidence type="ECO:0000256" key="8">
    <source>
        <dbReference type="RuleBase" id="RU004474"/>
    </source>
</evidence>
<dbReference type="GO" id="GO:0005829">
    <property type="term" value="C:cytosol"/>
    <property type="evidence" value="ECO:0007669"/>
    <property type="project" value="TreeGrafter"/>
</dbReference>
<dbReference type="PIRSF" id="PIRSF000194">
    <property type="entry name" value="DHFR"/>
    <property type="match status" value="1"/>
</dbReference>
<dbReference type="GO" id="GO:0046654">
    <property type="term" value="P:tetrahydrofolate biosynthetic process"/>
    <property type="evidence" value="ECO:0007669"/>
    <property type="project" value="UniProtKB-UniPathway"/>
</dbReference>
<dbReference type="RefSeq" id="WP_013169660.1">
    <property type="nucleotide sequence ID" value="NC_014218.1"/>
</dbReference>
<proteinExistence type="inferred from homology"/>
<dbReference type="PROSITE" id="PS00075">
    <property type="entry name" value="DHFR_1"/>
    <property type="match status" value="1"/>
</dbReference>
<gene>
    <name evidence="10" type="ordered locus">Arch_0408</name>
</gene>
<evidence type="ECO:0000256" key="3">
    <source>
        <dbReference type="ARBA" id="ARBA00012856"/>
    </source>
</evidence>
<evidence type="ECO:0000256" key="4">
    <source>
        <dbReference type="ARBA" id="ARBA00022563"/>
    </source>
</evidence>
<protein>
    <recommendedName>
        <fullName evidence="3 7">Dihydrofolate reductase</fullName>
        <ecNumber evidence="3 7">1.5.1.3</ecNumber>
    </recommendedName>
</protein>
<keyword evidence="4 7" id="KW-0554">One-carbon metabolism</keyword>
<dbReference type="InterPro" id="IPR001796">
    <property type="entry name" value="DHFR_dom"/>
</dbReference>
<dbReference type="GO" id="GO:0006730">
    <property type="term" value="P:one-carbon metabolic process"/>
    <property type="evidence" value="ECO:0007669"/>
    <property type="project" value="UniProtKB-KW"/>
</dbReference>
<reference evidence="10 11" key="1">
    <citation type="journal article" date="2010" name="Stand. Genomic Sci.">
        <title>Complete genome sequence of Arcanobacterium haemolyticum type strain (11018).</title>
        <authorList>
            <person name="Yasawong M."/>
            <person name="Teshima H."/>
            <person name="Lapidus A."/>
            <person name="Nolan M."/>
            <person name="Lucas S."/>
            <person name="Glavina Del Rio T."/>
            <person name="Tice H."/>
            <person name="Cheng J."/>
            <person name="Bruce D."/>
            <person name="Detter C."/>
            <person name="Tapia R."/>
            <person name="Han C."/>
            <person name="Goodwin L."/>
            <person name="Pitluck S."/>
            <person name="Liolios K."/>
            <person name="Ivanova N."/>
            <person name="Mavromatis K."/>
            <person name="Mikhailova N."/>
            <person name="Pati A."/>
            <person name="Chen A."/>
            <person name="Palaniappan K."/>
            <person name="Land M."/>
            <person name="Hauser L."/>
            <person name="Chang Y."/>
            <person name="Jeffries C."/>
            <person name="Rohde M."/>
            <person name="Sikorski J."/>
            <person name="Pukall R."/>
            <person name="Goker M."/>
            <person name="Woyke T."/>
            <person name="Bristow J."/>
            <person name="Eisen J."/>
            <person name="Markowitz V."/>
            <person name="Hugenholtz P."/>
            <person name="Kyrpides N."/>
            <person name="Klenk H."/>
        </authorList>
    </citation>
    <scope>NUCLEOTIDE SEQUENCE [LARGE SCALE GENOMIC DNA]</scope>
    <source>
        <strain evidence="11">ATCC 9345 / DSM 20595 / CCUG 17215 / LMG 16163 / NBRC 15585 / NCTC 8452 / 11018</strain>
    </source>
</reference>
<comment type="function">
    <text evidence="7">Key enzyme in folate metabolism. Catalyzes an essential reaction for de novo glycine and purine synthesis, and for DNA precursor synthesis.</text>
</comment>
<dbReference type="OrthoDB" id="9804315at2"/>
<evidence type="ECO:0000256" key="6">
    <source>
        <dbReference type="ARBA" id="ARBA00023002"/>
    </source>
</evidence>
<sequence>MRLGAIWAQARNGAIGKDGTIPWHIPEDLALFRKVTWGSPVIMGRRTWESLPPRFRPLPGRKNLVVTRDRGFLAEGADVVHTVDSAITAASESGADFSWIIGGAQLYSSTLPLCDLLVVSHIDIEIADADALAPLVPDNWRAHPACIQTNIENLGYHVSVLSNPESTISEQEIRALLAS</sequence>
<dbReference type="InterPro" id="IPR012259">
    <property type="entry name" value="DHFR"/>
</dbReference>
<name>D7BML3_ARCHD</name>
<comment type="pathway">
    <text evidence="1 7">Cofactor biosynthesis; tetrahydrofolate biosynthesis; 5,6,7,8-tetrahydrofolate from 7,8-dihydrofolate: step 1/1.</text>
</comment>
<evidence type="ECO:0000313" key="11">
    <source>
        <dbReference type="Proteomes" id="UP000000376"/>
    </source>
</evidence>
<evidence type="ECO:0000313" key="10">
    <source>
        <dbReference type="EMBL" id="ADH92162.1"/>
    </source>
</evidence>
<accession>D7BML3</accession>
<dbReference type="PROSITE" id="PS51330">
    <property type="entry name" value="DHFR_2"/>
    <property type="match status" value="1"/>
</dbReference>
<keyword evidence="5 7" id="KW-0521">NADP</keyword>
<dbReference type="STRING" id="644284.Arch_0408"/>
<dbReference type="InterPro" id="IPR024072">
    <property type="entry name" value="DHFR-like_dom_sf"/>
</dbReference>
<dbReference type="EC" id="1.5.1.3" evidence="3 7"/>
<organism evidence="10 11">
    <name type="scientific">Arcanobacterium haemolyticum (strain ATCC 9345 / DSM 20595 / CCM 5947 / CCUG 17215 / LMG 16163 / NBRC 15585 / NCTC 8452 / 11018)</name>
    <dbReference type="NCBI Taxonomy" id="644284"/>
    <lineage>
        <taxon>Bacteria</taxon>
        <taxon>Bacillati</taxon>
        <taxon>Actinomycetota</taxon>
        <taxon>Actinomycetes</taxon>
        <taxon>Actinomycetales</taxon>
        <taxon>Actinomycetaceae</taxon>
        <taxon>Arcanobacterium</taxon>
    </lineage>
</organism>
<dbReference type="PRINTS" id="PR00070">
    <property type="entry name" value="DHFR"/>
</dbReference>
<evidence type="ECO:0000256" key="1">
    <source>
        <dbReference type="ARBA" id="ARBA00004903"/>
    </source>
</evidence>
<dbReference type="AlphaFoldDB" id="D7BML3"/>
<dbReference type="KEGG" id="ahe:Arch_0408"/>
<dbReference type="Gene3D" id="3.40.430.10">
    <property type="entry name" value="Dihydrofolate Reductase, subunit A"/>
    <property type="match status" value="1"/>
</dbReference>
<evidence type="ECO:0000259" key="9">
    <source>
        <dbReference type="PROSITE" id="PS51330"/>
    </source>
</evidence>
<dbReference type="GO" id="GO:0004146">
    <property type="term" value="F:dihydrofolate reductase activity"/>
    <property type="evidence" value="ECO:0007669"/>
    <property type="project" value="UniProtKB-EC"/>
</dbReference>
<dbReference type="CDD" id="cd00209">
    <property type="entry name" value="DHFR"/>
    <property type="match status" value="1"/>
</dbReference>
<dbReference type="InterPro" id="IPR017925">
    <property type="entry name" value="DHFR_CS"/>
</dbReference>
<dbReference type="UniPathway" id="UPA00077">
    <property type="reaction ID" value="UER00158"/>
</dbReference>